<dbReference type="PANTHER" id="PTHR31755:SF3">
    <property type="entry name" value="EXOCYST COMPLEX COMPONENT SEC6"/>
    <property type="match status" value="1"/>
</dbReference>
<dbReference type="GO" id="GO:0009941">
    <property type="term" value="C:chloroplast envelope"/>
    <property type="evidence" value="ECO:0007669"/>
    <property type="project" value="TreeGrafter"/>
</dbReference>
<dbReference type="EMBL" id="JAKUCV010005180">
    <property type="protein sequence ID" value="KAJ4832204.1"/>
    <property type="molecule type" value="Genomic_DNA"/>
</dbReference>
<dbReference type="AlphaFoldDB" id="A0A9Q0FIQ6"/>
<evidence type="ECO:0000313" key="3">
    <source>
        <dbReference type="Proteomes" id="UP001141552"/>
    </source>
</evidence>
<sequence>MIMELGSSSLHPCASITPRPTTILPPLSFSAHSPPSHYPFPSLKSKAGCRFYVNNPVGWRIISSLPAGVAGSTTEVLPSSSNTSTSSSSPGQEESSDPLNENDDDYDDDDDDDDDVKYVRACDKLIGIFMVDKPTPSDWRVLLASSKQWDTLRPHFFARCQERAHGEQDPEMQHKLLRLARKLRDVDEDVKRHNELLGVVKAVAAEEELRQVVARRRKDFTKEFFEHLYTVAHSNRDNPTEQKALEKVGNDCLAAVQASDRANAGMEALSTAALKFKDILSSPSLEAACGKIDALAQKNQLDSATFLLLSKAWSAAKETDMTTDELKDTLYHLYMTALAKIQRDMPVEVRIIKYVLTIEDPVELLCNLKDAFTPGEVTEGKDRDYLYTTPEKLHTWIKSVVDAYHLSREGTLLREARDMMNPNTIKRLEQLQKLIEDNFM</sequence>
<comment type="caution">
    <text evidence="2">The sequence shown here is derived from an EMBL/GenBank/DDBJ whole genome shotgun (WGS) entry which is preliminary data.</text>
</comment>
<evidence type="ECO:0000256" key="1">
    <source>
        <dbReference type="SAM" id="MobiDB-lite"/>
    </source>
</evidence>
<dbReference type="Proteomes" id="UP001141552">
    <property type="component" value="Unassembled WGS sequence"/>
</dbReference>
<dbReference type="OrthoDB" id="509361at2759"/>
<dbReference type="InterPro" id="IPR040320">
    <property type="entry name" value="At4g37920-like"/>
</dbReference>
<organism evidence="2 3">
    <name type="scientific">Turnera subulata</name>
    <dbReference type="NCBI Taxonomy" id="218843"/>
    <lineage>
        <taxon>Eukaryota</taxon>
        <taxon>Viridiplantae</taxon>
        <taxon>Streptophyta</taxon>
        <taxon>Embryophyta</taxon>
        <taxon>Tracheophyta</taxon>
        <taxon>Spermatophyta</taxon>
        <taxon>Magnoliopsida</taxon>
        <taxon>eudicotyledons</taxon>
        <taxon>Gunneridae</taxon>
        <taxon>Pentapetalae</taxon>
        <taxon>rosids</taxon>
        <taxon>fabids</taxon>
        <taxon>Malpighiales</taxon>
        <taxon>Passifloraceae</taxon>
        <taxon>Turnera</taxon>
    </lineage>
</organism>
<reference evidence="2" key="1">
    <citation type="submission" date="2022-02" db="EMBL/GenBank/DDBJ databases">
        <authorList>
            <person name="Henning P.M."/>
            <person name="McCubbin A.G."/>
            <person name="Shore J.S."/>
        </authorList>
    </citation>
    <scope>NUCLEOTIDE SEQUENCE</scope>
    <source>
        <strain evidence="2">F60SS</strain>
        <tissue evidence="2">Leaves</tissue>
    </source>
</reference>
<proteinExistence type="predicted"/>
<reference evidence="2" key="2">
    <citation type="journal article" date="2023" name="Plants (Basel)">
        <title>Annotation of the Turnera subulata (Passifloraceae) Draft Genome Reveals the S-Locus Evolved after the Divergence of Turneroideae from Passifloroideae in a Stepwise Manner.</title>
        <authorList>
            <person name="Henning P.M."/>
            <person name="Roalson E.H."/>
            <person name="Mir W."/>
            <person name="McCubbin A.G."/>
            <person name="Shore J.S."/>
        </authorList>
    </citation>
    <scope>NUCLEOTIDE SEQUENCE</scope>
    <source>
        <strain evidence="2">F60SS</strain>
    </source>
</reference>
<dbReference type="PANTHER" id="PTHR31755">
    <property type="entry name" value="FOLATE RECEPTOR-LIKE"/>
    <property type="match status" value="1"/>
</dbReference>
<protein>
    <submittedName>
        <fullName evidence="2">Uncharacterized protein</fullName>
    </submittedName>
</protein>
<feature type="compositionally biased region" description="Low complexity" evidence="1">
    <location>
        <begin position="78"/>
        <end position="93"/>
    </location>
</feature>
<name>A0A9Q0FIQ6_9ROSI</name>
<evidence type="ECO:0000313" key="2">
    <source>
        <dbReference type="EMBL" id="KAJ4832204.1"/>
    </source>
</evidence>
<accession>A0A9Q0FIQ6</accession>
<dbReference type="GO" id="GO:0009535">
    <property type="term" value="C:chloroplast thylakoid membrane"/>
    <property type="evidence" value="ECO:0007669"/>
    <property type="project" value="TreeGrafter"/>
</dbReference>
<keyword evidence="3" id="KW-1185">Reference proteome</keyword>
<feature type="compositionally biased region" description="Acidic residues" evidence="1">
    <location>
        <begin position="94"/>
        <end position="114"/>
    </location>
</feature>
<gene>
    <name evidence="2" type="ORF">Tsubulata_038873</name>
</gene>
<feature type="region of interest" description="Disordered" evidence="1">
    <location>
        <begin position="72"/>
        <end position="114"/>
    </location>
</feature>